<keyword evidence="4" id="KW-0472">Membrane</keyword>
<protein>
    <recommendedName>
        <fullName evidence="6">Pyrrolo-quinoline quinone repeat domain-containing protein</fullName>
    </recommendedName>
</protein>
<dbReference type="SUPFAM" id="SSF69318">
    <property type="entry name" value="Integrin alpha N-terminal domain"/>
    <property type="match status" value="1"/>
</dbReference>
<dbReference type="Proteomes" id="UP000051096">
    <property type="component" value="Unassembled WGS sequence"/>
</dbReference>
<dbReference type="PANTHER" id="PTHR21419">
    <property type="match status" value="1"/>
</dbReference>
<dbReference type="InterPro" id="IPR002372">
    <property type="entry name" value="PQQ_rpt_dom"/>
</dbReference>
<dbReference type="InterPro" id="IPR028994">
    <property type="entry name" value="Integrin_alpha_N"/>
</dbReference>
<name>A0A0S8GLL4_UNCW3</name>
<keyword evidence="5" id="KW-0732">Signal</keyword>
<dbReference type="EMBL" id="LJUO01000012">
    <property type="protein sequence ID" value="KPK73284.1"/>
    <property type="molecule type" value="Genomic_DNA"/>
</dbReference>
<comment type="subcellular location">
    <subcellularLocation>
        <location evidence="1">Membrane</location>
        <topology evidence="1">Single-pass membrane protein</topology>
    </subcellularLocation>
</comment>
<dbReference type="Pfam" id="PF13360">
    <property type="entry name" value="PQQ_2"/>
    <property type="match status" value="1"/>
</dbReference>
<evidence type="ECO:0000256" key="5">
    <source>
        <dbReference type="SAM" id="SignalP"/>
    </source>
</evidence>
<dbReference type="PANTHER" id="PTHR21419:SF30">
    <property type="entry name" value="IG-LIKE DOMAIN-CONTAINING PROTEIN"/>
    <property type="match status" value="1"/>
</dbReference>
<keyword evidence="3" id="KW-1133">Transmembrane helix</keyword>
<organism evidence="7 8">
    <name type="scientific">candidate division WOR_3 bacterium SM23_60</name>
    <dbReference type="NCBI Taxonomy" id="1703780"/>
    <lineage>
        <taxon>Bacteria</taxon>
        <taxon>Bacteria division WOR-3</taxon>
    </lineage>
</organism>
<evidence type="ECO:0000256" key="3">
    <source>
        <dbReference type="ARBA" id="ARBA00022989"/>
    </source>
</evidence>
<evidence type="ECO:0000256" key="1">
    <source>
        <dbReference type="ARBA" id="ARBA00004167"/>
    </source>
</evidence>
<dbReference type="AlphaFoldDB" id="A0A0S8GLL4"/>
<keyword evidence="2" id="KW-0812">Transmembrane</keyword>
<sequence length="500" mass="53282">MRYFIVLLALLSLSLLKAQNTIWSYHVTGSSSLHIRSIKSIPDVDEDDHPDVIASSENDTLYCLSGMSGTLIWRFVADPCYLERGLIAVPDLDGDSIWDVVLGTVWGTRSVFAISGVSGDTIWQYDTHEYGSGGWVYEVSLMADMDDDSIVDILASAGGPDATRAYLFSGADGTKIWEYNAGYACFGVREIGDITGDSIPDVAVSTGNSSSTAYRVVFLNGVDGTEIRIVMLSTAGWTVVPISDISGDDVPDVACGLSGGDIHALSGADGSLLWTVSAGGMVVDLNLLPDVDSNGFPELLPSGTGMYNFFCIDAFSGSFVWTTPAIDQIFVSVAIPDINGDGVNDVVGGTGFNTGYLYALDGSIDSVFWQRNMGSPIESAHWIDDIDGNGIPDILVGTRNGGIYAISDGDLRITETDVAAPHFDIMQSSFGRLEIVHDLPCGDVMDVSVYSTAGQNVARVRVSTDDNHVTIPIPSVPAGVYFAKIDVDQFTAVCKCVILK</sequence>
<feature type="chain" id="PRO_5006647003" description="Pyrrolo-quinoline quinone repeat domain-containing protein" evidence="5">
    <location>
        <begin position="19"/>
        <end position="500"/>
    </location>
</feature>
<feature type="signal peptide" evidence="5">
    <location>
        <begin position="1"/>
        <end position="18"/>
    </location>
</feature>
<comment type="caution">
    <text evidence="7">The sequence shown here is derived from an EMBL/GenBank/DDBJ whole genome shotgun (WGS) entry which is preliminary data.</text>
</comment>
<dbReference type="InterPro" id="IPR026444">
    <property type="entry name" value="Secre_tail"/>
</dbReference>
<dbReference type="GO" id="GO:0016020">
    <property type="term" value="C:membrane"/>
    <property type="evidence" value="ECO:0007669"/>
    <property type="project" value="UniProtKB-SubCell"/>
</dbReference>
<evidence type="ECO:0000313" key="8">
    <source>
        <dbReference type="Proteomes" id="UP000051096"/>
    </source>
</evidence>
<proteinExistence type="predicted"/>
<feature type="domain" description="Pyrrolo-quinoline quinone repeat" evidence="6">
    <location>
        <begin position="52"/>
        <end position="209"/>
    </location>
</feature>
<evidence type="ECO:0000259" key="6">
    <source>
        <dbReference type="Pfam" id="PF13360"/>
    </source>
</evidence>
<evidence type="ECO:0000256" key="2">
    <source>
        <dbReference type="ARBA" id="ARBA00022692"/>
    </source>
</evidence>
<accession>A0A0S8GLL4</accession>
<evidence type="ECO:0000256" key="4">
    <source>
        <dbReference type="ARBA" id="ARBA00023136"/>
    </source>
</evidence>
<dbReference type="NCBIfam" id="TIGR04183">
    <property type="entry name" value="Por_Secre_tail"/>
    <property type="match status" value="1"/>
</dbReference>
<gene>
    <name evidence="7" type="ORF">AMJ87_02305</name>
</gene>
<evidence type="ECO:0000313" key="7">
    <source>
        <dbReference type="EMBL" id="KPK73284.1"/>
    </source>
</evidence>
<dbReference type="InterPro" id="IPR015943">
    <property type="entry name" value="WD40/YVTN_repeat-like_dom_sf"/>
</dbReference>
<reference evidence="7 8" key="1">
    <citation type="journal article" date="2015" name="Microbiome">
        <title>Genomic resolution of linkages in carbon, nitrogen, and sulfur cycling among widespread estuary sediment bacteria.</title>
        <authorList>
            <person name="Baker B.J."/>
            <person name="Lazar C.S."/>
            <person name="Teske A.P."/>
            <person name="Dick G.J."/>
        </authorList>
    </citation>
    <scope>NUCLEOTIDE SEQUENCE [LARGE SCALE GENOMIC DNA]</scope>
    <source>
        <strain evidence="7">SM23_60</strain>
    </source>
</reference>
<dbReference type="Gene3D" id="2.130.10.10">
    <property type="entry name" value="YVTN repeat-like/Quinoprotein amine dehydrogenase"/>
    <property type="match status" value="2"/>
</dbReference>
<dbReference type="InterPro" id="IPR045232">
    <property type="entry name" value="FAM234"/>
</dbReference>